<dbReference type="InterPro" id="IPR000305">
    <property type="entry name" value="GIY-YIG_endonuc"/>
</dbReference>
<name>A0A6I6CA20_9MOLU</name>
<organism evidence="2 3">
    <name type="scientific">Spiroplasma tabanidicola</name>
    <dbReference type="NCBI Taxonomy" id="324079"/>
    <lineage>
        <taxon>Bacteria</taxon>
        <taxon>Bacillati</taxon>
        <taxon>Mycoplasmatota</taxon>
        <taxon>Mollicutes</taxon>
        <taxon>Entomoplasmatales</taxon>
        <taxon>Spiroplasmataceae</taxon>
        <taxon>Spiroplasma</taxon>
    </lineage>
</organism>
<sequence length="197" mass="23478">MKNDYDKKLWLIKKVKTSKLEKFKMISQEYCNKAISGVITKYQVYDVKSLEKLDSNISGVYIIFSLDLGNNLKFSYIGESKDIKKRWKSHINNYKNSKPAAKKLIYKEKDLNNIRFAILKQEEDQNKRLKKETYYIYQFRSKFTNINSKLANMKMRCDFGHGVKKTYLTYDKNKAKFRLYIFGVCKNKQCNNKFIIS</sequence>
<dbReference type="PROSITE" id="PS50164">
    <property type="entry name" value="GIY_YIG"/>
    <property type="match status" value="1"/>
</dbReference>
<accession>A0A6I6CA20</accession>
<dbReference type="SUPFAM" id="SSF82771">
    <property type="entry name" value="GIY-YIG endonuclease"/>
    <property type="match status" value="1"/>
</dbReference>
<dbReference type="KEGG" id="stab:STABA_v1c10480"/>
<dbReference type="SMART" id="SM00465">
    <property type="entry name" value="GIYc"/>
    <property type="match status" value="1"/>
</dbReference>
<dbReference type="OrthoDB" id="389314at2"/>
<dbReference type="EMBL" id="CP046276">
    <property type="protein sequence ID" value="QGS52396.1"/>
    <property type="molecule type" value="Genomic_DNA"/>
</dbReference>
<keyword evidence="3" id="KW-1185">Reference proteome</keyword>
<evidence type="ECO:0000259" key="1">
    <source>
        <dbReference type="PROSITE" id="PS50164"/>
    </source>
</evidence>
<gene>
    <name evidence="2" type="ORF">STABA_v1c10480</name>
</gene>
<proteinExistence type="predicted"/>
<dbReference type="Pfam" id="PF01541">
    <property type="entry name" value="GIY-YIG"/>
    <property type="match status" value="1"/>
</dbReference>
<feature type="domain" description="GIY-YIG" evidence="1">
    <location>
        <begin position="56"/>
        <end position="145"/>
    </location>
</feature>
<evidence type="ECO:0000313" key="3">
    <source>
        <dbReference type="Proteomes" id="UP000424468"/>
    </source>
</evidence>
<evidence type="ECO:0000313" key="2">
    <source>
        <dbReference type="EMBL" id="QGS52396.1"/>
    </source>
</evidence>
<protein>
    <submittedName>
        <fullName evidence="2">GIY-YIG nuclease family protein</fullName>
    </submittedName>
</protein>
<reference evidence="2 3" key="1">
    <citation type="submission" date="2019-11" db="EMBL/GenBank/DDBJ databases">
        <title>Complete genome sequence of Spiroplasma tabanidicola TAUS-1 (DSM 22603).</title>
        <authorList>
            <person name="Huang C.-T."/>
            <person name="Lin Y.-C."/>
            <person name="Kuo C.-H."/>
        </authorList>
    </citation>
    <scope>NUCLEOTIDE SEQUENCE [LARGE SCALE GENOMIC DNA]</scope>
    <source>
        <strain evidence="2 3">TAUS-1</strain>
    </source>
</reference>
<dbReference type="RefSeq" id="WP_156007335.1">
    <property type="nucleotide sequence ID" value="NZ_CP046276.1"/>
</dbReference>
<dbReference type="InterPro" id="IPR035901">
    <property type="entry name" value="GIY-YIG_endonuc_sf"/>
</dbReference>
<dbReference type="AlphaFoldDB" id="A0A6I6CA20"/>
<dbReference type="Gene3D" id="3.40.1440.10">
    <property type="entry name" value="GIY-YIG endonuclease"/>
    <property type="match status" value="1"/>
</dbReference>
<dbReference type="Proteomes" id="UP000424468">
    <property type="component" value="Chromosome"/>
</dbReference>